<proteinExistence type="predicted"/>
<dbReference type="AlphaFoldDB" id="A0A8J2TQ74"/>
<evidence type="ECO:0000313" key="1">
    <source>
        <dbReference type="EMBL" id="GFZ81767.1"/>
    </source>
</evidence>
<reference evidence="1" key="2">
    <citation type="submission" date="2020-09" db="EMBL/GenBank/DDBJ databases">
        <authorList>
            <person name="Sun Q."/>
            <person name="Zhou Y."/>
        </authorList>
    </citation>
    <scope>NUCLEOTIDE SEQUENCE</scope>
    <source>
        <strain evidence="1">CGMCC 1.12360</strain>
    </source>
</reference>
<sequence length="101" mass="12064">MRRFLIFILIIFLIQSIYKDLSLSTEKPVERQESEETFVQVIQVKTEPGDTIFSIMEELHDGARFKRQIILQDFQKLNPNADPLQLEAYKFYFFPIYNISQ</sequence>
<organism evidence="1 2">
    <name type="scientific">Compostibacillus humi</name>
    <dbReference type="NCBI Taxonomy" id="1245525"/>
    <lineage>
        <taxon>Bacteria</taxon>
        <taxon>Bacillati</taxon>
        <taxon>Bacillota</taxon>
        <taxon>Bacilli</taxon>
        <taxon>Bacillales</taxon>
        <taxon>Bacillaceae</taxon>
        <taxon>Compostibacillus</taxon>
    </lineage>
</organism>
<accession>A0A8J2TQ74</accession>
<protein>
    <recommendedName>
        <fullName evidence="3">LysM domain-containing protein</fullName>
    </recommendedName>
</protein>
<dbReference type="RefSeq" id="WP_188392577.1">
    <property type="nucleotide sequence ID" value="NZ_BMEV01000046.1"/>
</dbReference>
<gene>
    <name evidence="1" type="ORF">GCM10010978_23240</name>
</gene>
<name>A0A8J2TQ74_9BACI</name>
<evidence type="ECO:0008006" key="3">
    <source>
        <dbReference type="Google" id="ProtNLM"/>
    </source>
</evidence>
<comment type="caution">
    <text evidence="1">The sequence shown here is derived from an EMBL/GenBank/DDBJ whole genome shotgun (WGS) entry which is preliminary data.</text>
</comment>
<keyword evidence="2" id="KW-1185">Reference proteome</keyword>
<evidence type="ECO:0000313" key="2">
    <source>
        <dbReference type="Proteomes" id="UP000602050"/>
    </source>
</evidence>
<reference evidence="1" key="1">
    <citation type="journal article" date="2014" name="Int. J. Syst. Evol. Microbiol.">
        <title>Complete genome sequence of Corynebacterium casei LMG S-19264T (=DSM 44701T), isolated from a smear-ripened cheese.</title>
        <authorList>
            <consortium name="US DOE Joint Genome Institute (JGI-PGF)"/>
            <person name="Walter F."/>
            <person name="Albersmeier A."/>
            <person name="Kalinowski J."/>
            <person name="Ruckert C."/>
        </authorList>
    </citation>
    <scope>NUCLEOTIDE SEQUENCE</scope>
    <source>
        <strain evidence="1">CGMCC 1.12360</strain>
    </source>
</reference>
<dbReference type="EMBL" id="BMEV01000046">
    <property type="protein sequence ID" value="GFZ81767.1"/>
    <property type="molecule type" value="Genomic_DNA"/>
</dbReference>
<dbReference type="Proteomes" id="UP000602050">
    <property type="component" value="Unassembled WGS sequence"/>
</dbReference>